<keyword evidence="2" id="KW-0813">Transport</keyword>
<dbReference type="RefSeq" id="XP_034235526.1">
    <property type="nucleotide sequence ID" value="XM_034379635.1"/>
</dbReference>
<evidence type="ECO:0000256" key="2">
    <source>
        <dbReference type="ARBA" id="ARBA00022448"/>
    </source>
</evidence>
<evidence type="ECO:0000313" key="8">
    <source>
        <dbReference type="Proteomes" id="UP000515158"/>
    </source>
</evidence>
<dbReference type="Pfam" id="PF00787">
    <property type="entry name" value="PX"/>
    <property type="match status" value="1"/>
</dbReference>
<evidence type="ECO:0000259" key="7">
    <source>
        <dbReference type="PROSITE" id="PS50195"/>
    </source>
</evidence>
<keyword evidence="4" id="KW-0653">Protein transport</keyword>
<comment type="subcellular location">
    <subcellularLocation>
        <location evidence="1">Early endosome membrane</location>
        <topology evidence="1">Peripheral membrane protein</topology>
        <orientation evidence="1">Cytoplasmic side</orientation>
    </subcellularLocation>
</comment>
<dbReference type="RefSeq" id="XP_034235524.1">
    <property type="nucleotide sequence ID" value="XM_034379633.1"/>
</dbReference>
<evidence type="ECO:0000256" key="3">
    <source>
        <dbReference type="ARBA" id="ARBA00022753"/>
    </source>
</evidence>
<evidence type="ECO:0000313" key="10">
    <source>
        <dbReference type="RefSeq" id="XP_034235526.1"/>
    </source>
</evidence>
<name>A0A6P8ZJK7_THRPL</name>
<evidence type="ECO:0000256" key="5">
    <source>
        <dbReference type="ARBA" id="ARBA00023121"/>
    </source>
</evidence>
<accession>A0A6P8ZJK7</accession>
<protein>
    <submittedName>
        <fullName evidence="9 10">Sorting nexin-21 isoform X1</fullName>
    </submittedName>
</protein>
<dbReference type="InterPro" id="IPR036871">
    <property type="entry name" value="PX_dom_sf"/>
</dbReference>
<organism evidence="9">
    <name type="scientific">Thrips palmi</name>
    <name type="common">Melon thrips</name>
    <dbReference type="NCBI Taxonomy" id="161013"/>
    <lineage>
        <taxon>Eukaryota</taxon>
        <taxon>Metazoa</taxon>
        <taxon>Ecdysozoa</taxon>
        <taxon>Arthropoda</taxon>
        <taxon>Hexapoda</taxon>
        <taxon>Insecta</taxon>
        <taxon>Pterygota</taxon>
        <taxon>Neoptera</taxon>
        <taxon>Paraneoptera</taxon>
        <taxon>Thysanoptera</taxon>
        <taxon>Terebrantia</taxon>
        <taxon>Thripoidea</taxon>
        <taxon>Thripidae</taxon>
        <taxon>Thrips</taxon>
    </lineage>
</organism>
<reference evidence="9 10" key="1">
    <citation type="submission" date="2025-04" db="UniProtKB">
        <authorList>
            <consortium name="RefSeq"/>
        </authorList>
    </citation>
    <scope>IDENTIFICATION</scope>
    <source>
        <tissue evidence="9 10">Total insect</tissue>
    </source>
</reference>
<evidence type="ECO:0000313" key="9">
    <source>
        <dbReference type="RefSeq" id="XP_034235524.1"/>
    </source>
</evidence>
<gene>
    <name evidence="9 10" type="primary">LOC117641879</name>
</gene>
<dbReference type="PROSITE" id="PS50195">
    <property type="entry name" value="PX"/>
    <property type="match status" value="1"/>
</dbReference>
<keyword evidence="3" id="KW-0967">Endosome</keyword>
<proteinExistence type="predicted"/>
<dbReference type="OrthoDB" id="5975050at2759"/>
<dbReference type="GeneID" id="117641879"/>
<dbReference type="Gene3D" id="3.30.1520.10">
    <property type="entry name" value="Phox-like domain"/>
    <property type="match status" value="1"/>
</dbReference>
<dbReference type="GO" id="GO:0031901">
    <property type="term" value="C:early endosome membrane"/>
    <property type="evidence" value="ECO:0007669"/>
    <property type="project" value="UniProtKB-SubCell"/>
</dbReference>
<sequence length="320" mass="36295">MSQDSELLCDEPDQWPRGTLSFTKLPEERSHTSEHIQSWKKVPLPEKNMSGTMNGTPDSNGDNLFFNGAVKFQVMSVRIVEEAGQKKHVAYTICVRKEGLNVDPHPAVIERRYSDFLDLFLALRKEFPSLMAGVSFPRKVLIGNFGPVVIESRQKGFELLLGHAAKDEKLNQSSSLAAFLQNAEQREAQSWMMQKRYDLAAPLLENAFRLLNKLYTDRHPYVIIALCRLVACCAADSNESRSGGRAEKFAELALRRFEAVSDADLLRFYIPLLQLCVHLWWSLGKDKQPITNRLEDLKLRGIRVDGLPSLLDAMLEMLNC</sequence>
<feature type="domain" description="PX" evidence="7">
    <location>
        <begin position="69"/>
        <end position="187"/>
    </location>
</feature>
<keyword evidence="8" id="KW-1185">Reference proteome</keyword>
<dbReference type="PANTHER" id="PTHR20939">
    <property type="entry name" value="SORTING NEXIN 20, 21"/>
    <property type="match status" value="1"/>
</dbReference>
<dbReference type="SUPFAM" id="SSF64268">
    <property type="entry name" value="PX domain"/>
    <property type="match status" value="1"/>
</dbReference>
<keyword evidence="6" id="KW-0472">Membrane</keyword>
<keyword evidence="5" id="KW-0446">Lipid-binding</keyword>
<evidence type="ECO:0000256" key="4">
    <source>
        <dbReference type="ARBA" id="ARBA00022927"/>
    </source>
</evidence>
<dbReference type="Proteomes" id="UP000515158">
    <property type="component" value="Unplaced"/>
</dbReference>
<evidence type="ECO:0000256" key="1">
    <source>
        <dbReference type="ARBA" id="ARBA00004469"/>
    </source>
</evidence>
<dbReference type="PANTHER" id="PTHR20939:SF11">
    <property type="entry name" value="LD12265P"/>
    <property type="match status" value="1"/>
</dbReference>
<dbReference type="InterPro" id="IPR001683">
    <property type="entry name" value="PX_dom"/>
</dbReference>
<dbReference type="KEGG" id="tpal:117641879"/>
<dbReference type="GO" id="GO:0015031">
    <property type="term" value="P:protein transport"/>
    <property type="evidence" value="ECO:0007669"/>
    <property type="project" value="UniProtKB-KW"/>
</dbReference>
<dbReference type="AlphaFoldDB" id="A0A6P8ZJK7"/>
<dbReference type="InterPro" id="IPR039937">
    <property type="entry name" value="SNX20/SNX21"/>
</dbReference>
<evidence type="ECO:0000256" key="6">
    <source>
        <dbReference type="ARBA" id="ARBA00023136"/>
    </source>
</evidence>
<dbReference type="GO" id="GO:1901981">
    <property type="term" value="F:phosphatidylinositol phosphate binding"/>
    <property type="evidence" value="ECO:0007669"/>
    <property type="project" value="TreeGrafter"/>
</dbReference>
<dbReference type="CTD" id="90203"/>
<dbReference type="SMART" id="SM00312">
    <property type="entry name" value="PX"/>
    <property type="match status" value="1"/>
</dbReference>